<protein>
    <recommendedName>
        <fullName evidence="3">IBH1-like N-terminal domain-containing protein</fullName>
    </recommendedName>
</protein>
<evidence type="ECO:0000313" key="4">
    <source>
        <dbReference type="EMBL" id="KAH7569297.1"/>
    </source>
</evidence>
<dbReference type="PANTHER" id="PTHR33124:SF5">
    <property type="entry name" value="TRANSCRIPTION FACTOR IBH1-LIKE 1"/>
    <property type="match status" value="1"/>
</dbReference>
<dbReference type="InterPro" id="IPR044660">
    <property type="entry name" value="IBH1-like"/>
</dbReference>
<dbReference type="Proteomes" id="UP000827721">
    <property type="component" value="Unassembled WGS sequence"/>
</dbReference>
<feature type="domain" description="IBH1-like N-terminal" evidence="3">
    <location>
        <begin position="5"/>
        <end position="59"/>
    </location>
</feature>
<evidence type="ECO:0000256" key="1">
    <source>
        <dbReference type="ARBA" id="ARBA00023015"/>
    </source>
</evidence>
<gene>
    <name evidence="4" type="ORF">JRO89_XS06G0139900</name>
</gene>
<keyword evidence="2" id="KW-0804">Transcription</keyword>
<accession>A0ABQ8HY47</accession>
<dbReference type="InterPro" id="IPR059002">
    <property type="entry name" value="IBH1_N"/>
</dbReference>
<evidence type="ECO:0000256" key="2">
    <source>
        <dbReference type="ARBA" id="ARBA00023163"/>
    </source>
</evidence>
<dbReference type="PANTHER" id="PTHR33124">
    <property type="entry name" value="TRANSCRIPTION FACTOR IBH1-LIKE 1"/>
    <property type="match status" value="1"/>
</dbReference>
<dbReference type="Pfam" id="PF26576">
    <property type="entry name" value="IBH1_N"/>
    <property type="match status" value="1"/>
</dbReference>
<organism evidence="4 5">
    <name type="scientific">Xanthoceras sorbifolium</name>
    <dbReference type="NCBI Taxonomy" id="99658"/>
    <lineage>
        <taxon>Eukaryota</taxon>
        <taxon>Viridiplantae</taxon>
        <taxon>Streptophyta</taxon>
        <taxon>Embryophyta</taxon>
        <taxon>Tracheophyta</taxon>
        <taxon>Spermatophyta</taxon>
        <taxon>Magnoliopsida</taxon>
        <taxon>eudicotyledons</taxon>
        <taxon>Gunneridae</taxon>
        <taxon>Pentapetalae</taxon>
        <taxon>rosids</taxon>
        <taxon>malvids</taxon>
        <taxon>Sapindales</taxon>
        <taxon>Sapindaceae</taxon>
        <taxon>Xanthoceroideae</taxon>
        <taxon>Xanthoceras</taxon>
    </lineage>
</organism>
<sequence length="174" mass="19993">MRAPSSLKQEFLKKWILGLQICSASSRNMSIFERKKAIKLSADVAMASARNGRTCWSQAKEDFNDKTNSAHVQQTGQMQEDLQEKLCDVYSKSVEKSSTAKERPRRQLCCQEIEQEKNTSAEESSSRWEFMDDVSLIEETLDYIMSLQAQIDVMKSLANATDKVPELNRKKEQW</sequence>
<comment type="caution">
    <text evidence="4">The sequence shown here is derived from an EMBL/GenBank/DDBJ whole genome shotgun (WGS) entry which is preliminary data.</text>
</comment>
<keyword evidence="1" id="KW-0805">Transcription regulation</keyword>
<proteinExistence type="predicted"/>
<evidence type="ECO:0000313" key="5">
    <source>
        <dbReference type="Proteomes" id="UP000827721"/>
    </source>
</evidence>
<dbReference type="EMBL" id="JAFEMO010000006">
    <property type="protein sequence ID" value="KAH7569297.1"/>
    <property type="molecule type" value="Genomic_DNA"/>
</dbReference>
<evidence type="ECO:0000259" key="3">
    <source>
        <dbReference type="Pfam" id="PF26576"/>
    </source>
</evidence>
<name>A0ABQ8HY47_9ROSI</name>
<keyword evidence="5" id="KW-1185">Reference proteome</keyword>
<reference evidence="4 5" key="1">
    <citation type="submission" date="2021-02" db="EMBL/GenBank/DDBJ databases">
        <title>Plant Genome Project.</title>
        <authorList>
            <person name="Zhang R.-G."/>
        </authorList>
    </citation>
    <scope>NUCLEOTIDE SEQUENCE [LARGE SCALE GENOMIC DNA]</scope>
    <source>
        <tissue evidence="4">Leaves</tissue>
    </source>
</reference>